<proteinExistence type="predicted"/>
<comment type="caution">
    <text evidence="3">The sequence shown here is derived from an EMBL/GenBank/DDBJ whole genome shotgun (WGS) entry which is preliminary data.</text>
</comment>
<evidence type="ECO:0000313" key="4">
    <source>
        <dbReference type="Proteomes" id="UP001289374"/>
    </source>
</evidence>
<feature type="domain" description="CCHC-type" evidence="2">
    <location>
        <begin position="139"/>
        <end position="152"/>
    </location>
</feature>
<evidence type="ECO:0000313" key="3">
    <source>
        <dbReference type="EMBL" id="KAK4387741.1"/>
    </source>
</evidence>
<keyword evidence="4" id="KW-1185">Reference proteome</keyword>
<dbReference type="PANTHER" id="PTHR31286">
    <property type="entry name" value="GLYCINE-RICH CELL WALL STRUCTURAL PROTEIN 1.8-LIKE"/>
    <property type="match status" value="1"/>
</dbReference>
<dbReference type="InterPro" id="IPR001878">
    <property type="entry name" value="Znf_CCHC"/>
</dbReference>
<dbReference type="GO" id="GO:0008270">
    <property type="term" value="F:zinc ion binding"/>
    <property type="evidence" value="ECO:0007669"/>
    <property type="project" value="UniProtKB-KW"/>
</dbReference>
<keyword evidence="1" id="KW-0863">Zinc-finger</keyword>
<keyword evidence="1" id="KW-0862">Zinc</keyword>
<accession>A0AAE2BJK7</accession>
<dbReference type="InterPro" id="IPR040256">
    <property type="entry name" value="At4g02000-like"/>
</dbReference>
<evidence type="ECO:0000256" key="1">
    <source>
        <dbReference type="PROSITE-ProRule" id="PRU00047"/>
    </source>
</evidence>
<dbReference type="EMBL" id="JACGWL010000014">
    <property type="protein sequence ID" value="KAK4387741.1"/>
    <property type="molecule type" value="Genomic_DNA"/>
</dbReference>
<dbReference type="Pfam" id="PF14392">
    <property type="entry name" value="zf-CCHC_4"/>
    <property type="match status" value="1"/>
</dbReference>
<protein>
    <recommendedName>
        <fullName evidence="2">CCHC-type domain-containing protein</fullName>
    </recommendedName>
</protein>
<keyword evidence="1" id="KW-0479">Metal-binding</keyword>
<dbReference type="PANTHER" id="PTHR31286:SF167">
    <property type="entry name" value="OS09G0268800 PROTEIN"/>
    <property type="match status" value="1"/>
</dbReference>
<dbReference type="InterPro" id="IPR025836">
    <property type="entry name" value="Zn_knuckle_CX2CX4HX4C"/>
</dbReference>
<reference evidence="3" key="2">
    <citation type="journal article" date="2024" name="Plant">
        <title>Genomic evolution and insights into agronomic trait innovations of Sesamum species.</title>
        <authorList>
            <person name="Miao H."/>
            <person name="Wang L."/>
            <person name="Qu L."/>
            <person name="Liu H."/>
            <person name="Sun Y."/>
            <person name="Le M."/>
            <person name="Wang Q."/>
            <person name="Wei S."/>
            <person name="Zheng Y."/>
            <person name="Lin W."/>
            <person name="Duan Y."/>
            <person name="Cao H."/>
            <person name="Xiong S."/>
            <person name="Wang X."/>
            <person name="Wei L."/>
            <person name="Li C."/>
            <person name="Ma Q."/>
            <person name="Ju M."/>
            <person name="Zhao R."/>
            <person name="Li G."/>
            <person name="Mu C."/>
            <person name="Tian Q."/>
            <person name="Mei H."/>
            <person name="Zhang T."/>
            <person name="Gao T."/>
            <person name="Zhang H."/>
        </authorList>
    </citation>
    <scope>NUCLEOTIDE SEQUENCE</scope>
    <source>
        <strain evidence="3">K16</strain>
    </source>
</reference>
<gene>
    <name evidence="3" type="ORF">Sango_2380700</name>
</gene>
<sequence>MDRLGKSLVLMEDEVAGLEISSTGEIGNTENAAFLLVGRLFTPRAFRYDVLSSTLNIAQTCSRALRGCPWTFDRNLVILQSVPEDENLLEVDLNWCQFYVHVHDLPLRLMTREVAEDIGDRLGRELTAALTYERLPNFCYICGILGHIMQDCSSAVGGKGTEGGEDLQYGAWLRESRTVRVSFPSYRGSEGGLWGSHQGQRGRKGTSIFDFRPQNSKVMEQRPDSGGGLAAPVTSVVDEGGPRIAAWQLTPQGNVESWRGNFGSGCKVAENLEETTICENPRSAKQLGQERIPNIPSPYQELSSIQTVGPATIRTQPIDFPLAQPEISTPTPSPILTGPSLVIAQTTSNPELEITLMAQTTPPNVKNPTPFVSQPQTNAGLIIFLL</sequence>
<dbReference type="GO" id="GO:0003676">
    <property type="term" value="F:nucleic acid binding"/>
    <property type="evidence" value="ECO:0007669"/>
    <property type="project" value="InterPro"/>
</dbReference>
<name>A0AAE2BJK7_9LAMI</name>
<dbReference type="Proteomes" id="UP001289374">
    <property type="component" value="Unassembled WGS sequence"/>
</dbReference>
<evidence type="ECO:0000259" key="2">
    <source>
        <dbReference type="PROSITE" id="PS50158"/>
    </source>
</evidence>
<organism evidence="3 4">
    <name type="scientific">Sesamum angolense</name>
    <dbReference type="NCBI Taxonomy" id="2727404"/>
    <lineage>
        <taxon>Eukaryota</taxon>
        <taxon>Viridiplantae</taxon>
        <taxon>Streptophyta</taxon>
        <taxon>Embryophyta</taxon>
        <taxon>Tracheophyta</taxon>
        <taxon>Spermatophyta</taxon>
        <taxon>Magnoliopsida</taxon>
        <taxon>eudicotyledons</taxon>
        <taxon>Gunneridae</taxon>
        <taxon>Pentapetalae</taxon>
        <taxon>asterids</taxon>
        <taxon>lamiids</taxon>
        <taxon>Lamiales</taxon>
        <taxon>Pedaliaceae</taxon>
        <taxon>Sesamum</taxon>
    </lineage>
</organism>
<dbReference type="AlphaFoldDB" id="A0AAE2BJK7"/>
<reference evidence="3" key="1">
    <citation type="submission" date="2020-06" db="EMBL/GenBank/DDBJ databases">
        <authorList>
            <person name="Li T."/>
            <person name="Hu X."/>
            <person name="Zhang T."/>
            <person name="Song X."/>
            <person name="Zhang H."/>
            <person name="Dai N."/>
            <person name="Sheng W."/>
            <person name="Hou X."/>
            <person name="Wei L."/>
        </authorList>
    </citation>
    <scope>NUCLEOTIDE SEQUENCE</scope>
    <source>
        <strain evidence="3">K16</strain>
        <tissue evidence="3">Leaf</tissue>
    </source>
</reference>
<dbReference type="PROSITE" id="PS50158">
    <property type="entry name" value="ZF_CCHC"/>
    <property type="match status" value="1"/>
</dbReference>